<dbReference type="InterPro" id="IPR045865">
    <property type="entry name" value="ACT-like_dom_sf"/>
</dbReference>
<sequence length="84" mass="9276">MSARVGIEFVPIEGALVRLLGLIERRGFEVRGVRMAERPCGRSATLSVDVSPRDPGRRLDVLEQQLRRLHGVQDITMPTAKAPA</sequence>
<dbReference type="EMBL" id="CADCVW010000110">
    <property type="protein sequence ID" value="CAA9523939.1"/>
    <property type="molecule type" value="Genomic_DNA"/>
</dbReference>
<evidence type="ECO:0008006" key="2">
    <source>
        <dbReference type="Google" id="ProtNLM"/>
    </source>
</evidence>
<proteinExistence type="predicted"/>
<gene>
    <name evidence="1" type="ORF">AVDCRST_MAG39-2713</name>
</gene>
<protein>
    <recommendedName>
        <fullName evidence="2">Acetolactate synthase small subunit</fullName>
    </recommendedName>
</protein>
<dbReference type="SUPFAM" id="SSF55021">
    <property type="entry name" value="ACT-like"/>
    <property type="match status" value="1"/>
</dbReference>
<organism evidence="1">
    <name type="scientific">uncultured Sphingomonadaceae bacterium</name>
    <dbReference type="NCBI Taxonomy" id="169976"/>
    <lineage>
        <taxon>Bacteria</taxon>
        <taxon>Pseudomonadati</taxon>
        <taxon>Pseudomonadota</taxon>
        <taxon>Alphaproteobacteria</taxon>
        <taxon>Sphingomonadales</taxon>
        <taxon>Sphingomonadaceae</taxon>
        <taxon>environmental samples</taxon>
    </lineage>
</organism>
<dbReference type="AlphaFoldDB" id="A0A6J4TJ73"/>
<name>A0A6J4TJ73_9SPHN</name>
<evidence type="ECO:0000313" key="1">
    <source>
        <dbReference type="EMBL" id="CAA9523939.1"/>
    </source>
</evidence>
<dbReference type="Pfam" id="PF13710">
    <property type="entry name" value="ACT_5"/>
    <property type="match status" value="1"/>
</dbReference>
<reference evidence="1" key="1">
    <citation type="submission" date="2020-02" db="EMBL/GenBank/DDBJ databases">
        <authorList>
            <person name="Meier V. D."/>
        </authorList>
    </citation>
    <scope>NUCLEOTIDE SEQUENCE</scope>
    <source>
        <strain evidence="1">AVDCRST_MAG39</strain>
    </source>
</reference>
<accession>A0A6J4TJ73</accession>